<feature type="region of interest" description="Disordered" evidence="5">
    <location>
        <begin position="718"/>
        <end position="773"/>
    </location>
</feature>
<evidence type="ECO:0000256" key="2">
    <source>
        <dbReference type="ARBA" id="ARBA00023125"/>
    </source>
</evidence>
<dbReference type="GO" id="GO:0003677">
    <property type="term" value="F:DNA binding"/>
    <property type="evidence" value="ECO:0007669"/>
    <property type="project" value="UniProtKB-KW"/>
</dbReference>
<organism evidence="8 9">
    <name type="scientific">Buddleja alternifolia</name>
    <dbReference type="NCBI Taxonomy" id="168488"/>
    <lineage>
        <taxon>Eukaryota</taxon>
        <taxon>Viridiplantae</taxon>
        <taxon>Streptophyta</taxon>
        <taxon>Embryophyta</taxon>
        <taxon>Tracheophyta</taxon>
        <taxon>Spermatophyta</taxon>
        <taxon>Magnoliopsida</taxon>
        <taxon>eudicotyledons</taxon>
        <taxon>Gunneridae</taxon>
        <taxon>Pentapetalae</taxon>
        <taxon>asterids</taxon>
        <taxon>lamiids</taxon>
        <taxon>Lamiales</taxon>
        <taxon>Scrophulariaceae</taxon>
        <taxon>Buddlejeae</taxon>
        <taxon>Buddleja</taxon>
    </lineage>
</organism>
<dbReference type="InterPro" id="IPR000270">
    <property type="entry name" value="PB1_dom"/>
</dbReference>
<keyword evidence="3" id="KW-0804">Transcription</keyword>
<evidence type="ECO:0000259" key="7">
    <source>
        <dbReference type="PROSITE" id="PS51745"/>
    </source>
</evidence>
<dbReference type="InterPro" id="IPR053793">
    <property type="entry name" value="PB1-like"/>
</dbReference>
<dbReference type="Proteomes" id="UP000826271">
    <property type="component" value="Unassembled WGS sequence"/>
</dbReference>
<dbReference type="PANTHER" id="PTHR32002">
    <property type="entry name" value="PROTEIN NLP8"/>
    <property type="match status" value="1"/>
</dbReference>
<evidence type="ECO:0000256" key="4">
    <source>
        <dbReference type="ARBA" id="ARBA00023242"/>
    </source>
</evidence>
<dbReference type="SMART" id="SM00666">
    <property type="entry name" value="PB1"/>
    <property type="match status" value="1"/>
</dbReference>
<keyword evidence="1" id="KW-0805">Transcription regulation</keyword>
<gene>
    <name evidence="8" type="ORF">BUALT_Bualt14G0015900</name>
</gene>
<keyword evidence="2" id="KW-0238">DNA-binding</keyword>
<dbReference type="InterPro" id="IPR055081">
    <property type="entry name" value="NLP1-9_GAF"/>
</dbReference>
<feature type="domain" description="RWP-RK" evidence="6">
    <location>
        <begin position="508"/>
        <end position="596"/>
    </location>
</feature>
<dbReference type="InterPro" id="IPR003035">
    <property type="entry name" value="RWP-RK_dom"/>
</dbReference>
<dbReference type="GO" id="GO:0003700">
    <property type="term" value="F:DNA-binding transcription factor activity"/>
    <property type="evidence" value="ECO:0007669"/>
    <property type="project" value="InterPro"/>
</dbReference>
<dbReference type="PANTHER" id="PTHR32002:SF41">
    <property type="entry name" value="PROTEIN NLP8"/>
    <property type="match status" value="1"/>
</dbReference>
<evidence type="ECO:0000256" key="5">
    <source>
        <dbReference type="SAM" id="MobiDB-lite"/>
    </source>
</evidence>
<feature type="domain" description="PB1" evidence="7">
    <location>
        <begin position="780"/>
        <end position="862"/>
    </location>
</feature>
<protein>
    <recommendedName>
        <fullName evidence="10">Plant regulator RWP-RK family protein</fullName>
    </recommendedName>
</protein>
<dbReference type="SUPFAM" id="SSF54277">
    <property type="entry name" value="CAD &amp; PB1 domains"/>
    <property type="match status" value="1"/>
</dbReference>
<dbReference type="Pfam" id="PF02042">
    <property type="entry name" value="RWP-RK"/>
    <property type="match status" value="1"/>
</dbReference>
<name>A0AAV6WHB5_9LAMI</name>
<evidence type="ECO:0000256" key="3">
    <source>
        <dbReference type="ARBA" id="ARBA00023163"/>
    </source>
</evidence>
<dbReference type="PROSITE" id="PS51745">
    <property type="entry name" value="PB1"/>
    <property type="match status" value="1"/>
</dbReference>
<reference evidence="8" key="1">
    <citation type="submission" date="2019-10" db="EMBL/GenBank/DDBJ databases">
        <authorList>
            <person name="Zhang R."/>
            <person name="Pan Y."/>
            <person name="Wang J."/>
            <person name="Ma R."/>
            <person name="Yu S."/>
        </authorList>
    </citation>
    <scope>NUCLEOTIDE SEQUENCE</scope>
    <source>
        <strain evidence="8">LA-IB0</strain>
        <tissue evidence="8">Leaf</tissue>
    </source>
</reference>
<dbReference type="AlphaFoldDB" id="A0AAV6WHB5"/>
<dbReference type="InterPro" id="IPR045012">
    <property type="entry name" value="NLP"/>
</dbReference>
<evidence type="ECO:0008006" key="10">
    <source>
        <dbReference type="Google" id="ProtNLM"/>
    </source>
</evidence>
<comment type="caution">
    <text evidence="8">The sequence shown here is derived from an EMBL/GenBank/DDBJ whole genome shotgun (WGS) entry which is preliminary data.</text>
</comment>
<feature type="compositionally biased region" description="Polar residues" evidence="5">
    <location>
        <begin position="731"/>
        <end position="744"/>
    </location>
</feature>
<keyword evidence="9" id="KW-1185">Reference proteome</keyword>
<accession>A0AAV6WHB5</accession>
<dbReference type="Pfam" id="PF22922">
    <property type="entry name" value="GAF_NLP"/>
    <property type="match status" value="1"/>
</dbReference>
<dbReference type="Gene3D" id="3.10.20.90">
    <property type="entry name" value="Phosphatidylinositol 3-kinase Catalytic Subunit, Chain A, domain 1"/>
    <property type="match status" value="1"/>
</dbReference>
<evidence type="ECO:0000256" key="1">
    <source>
        <dbReference type="ARBA" id="ARBA00023015"/>
    </source>
</evidence>
<sequence length="876" mass="98927">MEEELMNYDAYGGLCNSPSNFSDQMFPCFSMSPLLTNFAPLDFDSDIVVEDYDKIVLHRNDSQLPFFPIDSIDNNADFVESRDSVRNSMIPRSPKQSLNEKMLRALHLFKEWSGGGILVQVWVPMKNGDNYILSTCGQPSLLDQSLCGYREVSTLFTFAAESRPDAFRGLPGRVFTSKIPEWTSNVMYYNKDEYLRVQYAADHDVRGSIALPVFEDDDLIERSCCAVLELVTTNEKPDFDLEIENVCRVLKIPLKEKETENSWYDISFAIDIFQAVDLSSTLPPRLHPQNLSKNQRAVLAEIKDVLRAVSHAHQLPLALTWIPCTYTDDETTQIHVRGQNMIPNGKSILCIEETACYWKDECMHGFVHACGGHYLEEGEGIAGKALESNEPFFYHDVKEFDISQYPLVHHARKFGLNAAVAIRVRSSYTGDDDYILELFLPVNMKGSSEQQLLLGNLSNTIQRMWRSLRKVSSDGEVNEQSLVIEYLNSIDGGLENLCESKTADIKSEQTMVGVRREMEKKRMTAEKHINLHVLQQYFSWSLKDAAKSLGVCPTTLKRICRQHGISRWPSRKINKVNRSLKKIQSVIDSVEGLNFDPTTGGVVAAGSSINQEFDTGKSFSFPTKNQSPLSTPCIHFDVANIKMEDDDPLDVNRLPLLNFDESRLAALDTGPSWPASLINTMPWLTSRKVTDCFLEEGSKSHFISRCSGDDIDTSLKGQATMDEEEDVIEDSQPTSSDVTDSSNGPKFGWMMNGSSSSSRSLGEKTPTKTEAASCGDSGTKIVVKASYREDTIRFKFEPTDGCFELYEEVAKRFKLEVGQFQLKYRDDEEEWVMLVNDSDLRECLDVLDYLGTRMVKFLVHDVPSVCIESWDRKSDS</sequence>
<dbReference type="EMBL" id="WHWC01000014">
    <property type="protein sequence ID" value="KAG8369459.1"/>
    <property type="molecule type" value="Genomic_DNA"/>
</dbReference>
<keyword evidence="4" id="KW-0539">Nucleus</keyword>
<evidence type="ECO:0000313" key="9">
    <source>
        <dbReference type="Proteomes" id="UP000826271"/>
    </source>
</evidence>
<evidence type="ECO:0000313" key="8">
    <source>
        <dbReference type="EMBL" id="KAG8369459.1"/>
    </source>
</evidence>
<evidence type="ECO:0000259" key="6">
    <source>
        <dbReference type="PROSITE" id="PS51519"/>
    </source>
</evidence>
<dbReference type="Pfam" id="PF00564">
    <property type="entry name" value="PB1"/>
    <property type="match status" value="1"/>
</dbReference>
<dbReference type="PROSITE" id="PS51519">
    <property type="entry name" value="RWP_RK"/>
    <property type="match status" value="1"/>
</dbReference>
<proteinExistence type="predicted"/>